<dbReference type="InterPro" id="IPR013785">
    <property type="entry name" value="Aldolase_TIM"/>
</dbReference>
<dbReference type="GO" id="GO:0018580">
    <property type="term" value="F:nitronate monooxygenase activity"/>
    <property type="evidence" value="ECO:0007669"/>
    <property type="project" value="InterPro"/>
</dbReference>
<dbReference type="Pfam" id="PF03060">
    <property type="entry name" value="NMO"/>
    <property type="match status" value="2"/>
</dbReference>
<protein>
    <submittedName>
        <fullName evidence="4">Nitronate monooxygenase</fullName>
        <ecNumber evidence="4">1.13.12.-</ecNumber>
    </submittedName>
</protein>
<dbReference type="Gene3D" id="3.20.20.70">
    <property type="entry name" value="Aldolase class I"/>
    <property type="match status" value="1"/>
</dbReference>
<evidence type="ECO:0000313" key="4">
    <source>
        <dbReference type="EMBL" id="MEJ8570093.1"/>
    </source>
</evidence>
<dbReference type="AlphaFoldDB" id="A0AAW9RPU2"/>
<organism evidence="4 5">
    <name type="scientific">Microbaculum marinum</name>
    <dbReference type="NCBI Taxonomy" id="1764581"/>
    <lineage>
        <taxon>Bacteria</taxon>
        <taxon>Pseudomonadati</taxon>
        <taxon>Pseudomonadota</taxon>
        <taxon>Alphaproteobacteria</taxon>
        <taxon>Hyphomicrobiales</taxon>
        <taxon>Tepidamorphaceae</taxon>
        <taxon>Microbaculum</taxon>
    </lineage>
</organism>
<dbReference type="SUPFAM" id="SSF51412">
    <property type="entry name" value="Inosine monophosphate dehydrogenase (IMPDH)"/>
    <property type="match status" value="1"/>
</dbReference>
<comment type="caution">
    <text evidence="4">The sequence shown here is derived from an EMBL/GenBank/DDBJ whole genome shotgun (WGS) entry which is preliminary data.</text>
</comment>
<evidence type="ECO:0000256" key="3">
    <source>
        <dbReference type="ARBA" id="ARBA00023002"/>
    </source>
</evidence>
<dbReference type="PANTHER" id="PTHR32332:SF20">
    <property type="entry name" value="2-NITROPROPANE DIOXYGENASE-LIKE PROTEIN"/>
    <property type="match status" value="1"/>
</dbReference>
<accession>A0AAW9RPU2</accession>
<keyword evidence="5" id="KW-1185">Reference proteome</keyword>
<name>A0AAW9RPU2_9HYPH</name>
<dbReference type="RefSeq" id="WP_340327832.1">
    <property type="nucleotide sequence ID" value="NZ_JAZHOF010000001.1"/>
</dbReference>
<evidence type="ECO:0000256" key="2">
    <source>
        <dbReference type="ARBA" id="ARBA00022643"/>
    </source>
</evidence>
<dbReference type="Proteomes" id="UP001378188">
    <property type="component" value="Unassembled WGS sequence"/>
</dbReference>
<proteinExistence type="predicted"/>
<evidence type="ECO:0000313" key="5">
    <source>
        <dbReference type="Proteomes" id="UP001378188"/>
    </source>
</evidence>
<gene>
    <name evidence="4" type="ORF">V3328_01305</name>
</gene>
<evidence type="ECO:0000256" key="1">
    <source>
        <dbReference type="ARBA" id="ARBA00022630"/>
    </source>
</evidence>
<dbReference type="EC" id="1.13.12.-" evidence="4"/>
<keyword evidence="2" id="KW-0288">FMN</keyword>
<dbReference type="PANTHER" id="PTHR32332">
    <property type="entry name" value="2-NITROPROPANE DIOXYGENASE"/>
    <property type="match status" value="1"/>
</dbReference>
<sequence>MEAKLQTRLTERYGLSTPIVQAGMAFAGMTPPIGVAVSEAGAMGSIAGVGIIPPEGVRQLVQGVRAGTSRPFHVNFITCYTSDAHVDLMCELRPAAVSFHWGHPSADWIGKLHGAGIDVWEQVGSVAGAEAAVADGIDLVVAQGSEAGGHNYGSAGTIALTPAVVDAVGDRAMVLAAGGIADGRGLAAALMLGADGAWIGTRFVATAESAAAAEYKQRLVASGASDTALTHLFGRHHPEFNPIRVLRNQVVEEWSGRVDEIPADNSAEPLIGSMDLLGQPTELRRFANLVPMAGATGDFEEMALLAGEGVGLVHDLPPAGELVARMTREAVAALGRRRS</sequence>
<dbReference type="CDD" id="cd04730">
    <property type="entry name" value="NPD_like"/>
    <property type="match status" value="1"/>
</dbReference>
<dbReference type="EMBL" id="JAZHOF010000001">
    <property type="protein sequence ID" value="MEJ8570093.1"/>
    <property type="molecule type" value="Genomic_DNA"/>
</dbReference>
<keyword evidence="1" id="KW-0285">Flavoprotein</keyword>
<keyword evidence="4" id="KW-0503">Monooxygenase</keyword>
<keyword evidence="3 4" id="KW-0560">Oxidoreductase</keyword>
<dbReference type="InterPro" id="IPR004136">
    <property type="entry name" value="NMO"/>
</dbReference>
<reference evidence="4 5" key="1">
    <citation type="submission" date="2024-02" db="EMBL/GenBank/DDBJ databases">
        <title>Genome analysis and characterization of Microbaculum marinisediminis sp. nov., isolated from marine sediment.</title>
        <authorList>
            <person name="Du Z.-J."/>
            <person name="Ye Y.-Q."/>
            <person name="Zhang Z.-R."/>
            <person name="Yuan S.-M."/>
            <person name="Zhang X.-Y."/>
        </authorList>
    </citation>
    <scope>NUCLEOTIDE SEQUENCE [LARGE SCALE GENOMIC DNA]</scope>
    <source>
        <strain evidence="4 5">SDUM1044001</strain>
    </source>
</reference>